<name>A0A8I1Y8X3_BRAEL</name>
<accession>A0A8I1Y8X3</accession>
<proteinExistence type="predicted"/>
<dbReference type="RefSeq" id="WP_244981013.1">
    <property type="nucleotide sequence ID" value="NZ_JAFICZ010000001.1"/>
</dbReference>
<dbReference type="Proteomes" id="UP000673383">
    <property type="component" value="Unassembled WGS sequence"/>
</dbReference>
<dbReference type="AlphaFoldDB" id="A0A8I1Y8X3"/>
<gene>
    <name evidence="1" type="ORF">JOH49_004173</name>
</gene>
<reference evidence="1" key="1">
    <citation type="submission" date="2021-02" db="EMBL/GenBank/DDBJ databases">
        <title>Genomic Encyclopedia of Type Strains, Phase IV (KMG-V): Genome sequencing to study the core and pangenomes of soil and plant-associated prokaryotes.</title>
        <authorList>
            <person name="Whitman W."/>
        </authorList>
    </citation>
    <scope>NUCLEOTIDE SEQUENCE</scope>
    <source>
        <strain evidence="1">USDA 406</strain>
    </source>
</reference>
<protein>
    <submittedName>
        <fullName evidence="1">Uncharacterized protein</fullName>
    </submittedName>
</protein>
<organism evidence="1 2">
    <name type="scientific">Bradyrhizobium elkanii</name>
    <dbReference type="NCBI Taxonomy" id="29448"/>
    <lineage>
        <taxon>Bacteria</taxon>
        <taxon>Pseudomonadati</taxon>
        <taxon>Pseudomonadota</taxon>
        <taxon>Alphaproteobacteria</taxon>
        <taxon>Hyphomicrobiales</taxon>
        <taxon>Nitrobacteraceae</taxon>
        <taxon>Bradyrhizobium</taxon>
    </lineage>
</organism>
<sequence>MAIWCFQVYFMFLHPVLHAIPALKSFYAEANTVWGKVWALTGRSVTVLWGLLLTGIGTVFQWLDPIAAALGDPDLKAQVMEALEDNPQHLAYVLMGSQPSLSRRGFGRLRRPDRCGRPSLDGS</sequence>
<dbReference type="EMBL" id="JAFICZ010000001">
    <property type="protein sequence ID" value="MBP1294420.1"/>
    <property type="molecule type" value="Genomic_DNA"/>
</dbReference>
<comment type="caution">
    <text evidence="1">The sequence shown here is derived from an EMBL/GenBank/DDBJ whole genome shotgun (WGS) entry which is preliminary data.</text>
</comment>
<evidence type="ECO:0000313" key="2">
    <source>
        <dbReference type="Proteomes" id="UP000673383"/>
    </source>
</evidence>
<evidence type="ECO:0000313" key="1">
    <source>
        <dbReference type="EMBL" id="MBP1294420.1"/>
    </source>
</evidence>